<proteinExistence type="predicted"/>
<keyword evidence="2" id="KW-0342">GTP-binding</keyword>
<reference evidence="3" key="2">
    <citation type="submission" date="2023-05" db="EMBL/GenBank/DDBJ databases">
        <authorList>
            <consortium name="Lawrence Berkeley National Laboratory"/>
            <person name="Steindorff A."/>
            <person name="Hensen N."/>
            <person name="Bonometti L."/>
            <person name="Westerberg I."/>
            <person name="Brannstrom I.O."/>
            <person name="Guillou S."/>
            <person name="Cros-Aarteil S."/>
            <person name="Calhoun S."/>
            <person name="Haridas S."/>
            <person name="Kuo A."/>
            <person name="Mondo S."/>
            <person name="Pangilinan J."/>
            <person name="Riley R."/>
            <person name="Labutti K."/>
            <person name="Andreopoulos B."/>
            <person name="Lipzen A."/>
            <person name="Chen C."/>
            <person name="Yanf M."/>
            <person name="Daum C."/>
            <person name="Ng V."/>
            <person name="Clum A."/>
            <person name="Ohm R."/>
            <person name="Martin F."/>
            <person name="Silar P."/>
            <person name="Natvig D."/>
            <person name="Lalanne C."/>
            <person name="Gautier V."/>
            <person name="Ament-Velasquez S.L."/>
            <person name="Kruys A."/>
            <person name="Hutchinson M.I."/>
            <person name="Powell A.J."/>
            <person name="Barry K."/>
            <person name="Miller A.N."/>
            <person name="Grigoriev I.V."/>
            <person name="Debuchy R."/>
            <person name="Gladieux P."/>
            <person name="Thoren M.H."/>
            <person name="Johannesson H."/>
        </authorList>
    </citation>
    <scope>NUCLEOTIDE SEQUENCE</scope>
    <source>
        <strain evidence="3">PSN293</strain>
    </source>
</reference>
<dbReference type="Proteomes" id="UP001301769">
    <property type="component" value="Unassembled WGS sequence"/>
</dbReference>
<dbReference type="GO" id="GO:0005525">
    <property type="term" value="F:GTP binding"/>
    <property type="evidence" value="ECO:0007669"/>
    <property type="project" value="UniProtKB-KW"/>
</dbReference>
<dbReference type="InterPro" id="IPR050100">
    <property type="entry name" value="TRAFAC_GTPase_members"/>
</dbReference>
<dbReference type="AlphaFoldDB" id="A0AAN7B4Q5"/>
<dbReference type="PANTHER" id="PTHR23115">
    <property type="entry name" value="TRANSLATION FACTOR"/>
    <property type="match status" value="1"/>
</dbReference>
<keyword evidence="4" id="KW-1185">Reference proteome</keyword>
<dbReference type="SUPFAM" id="SSF52540">
    <property type="entry name" value="P-loop containing nucleoside triphosphate hydrolases"/>
    <property type="match status" value="1"/>
</dbReference>
<dbReference type="InterPro" id="IPR027417">
    <property type="entry name" value="P-loop_NTPase"/>
</dbReference>
<evidence type="ECO:0000313" key="4">
    <source>
        <dbReference type="Proteomes" id="UP001301769"/>
    </source>
</evidence>
<keyword evidence="1" id="KW-0547">Nucleotide-binding</keyword>
<name>A0AAN7B4Q5_9PEZI</name>
<comment type="caution">
    <text evidence="3">The sequence shown here is derived from an EMBL/GenBank/DDBJ whole genome shotgun (WGS) entry which is preliminary data.</text>
</comment>
<accession>A0AAN7B4Q5</accession>
<organism evidence="3 4">
    <name type="scientific">Rhypophila decipiens</name>
    <dbReference type="NCBI Taxonomy" id="261697"/>
    <lineage>
        <taxon>Eukaryota</taxon>
        <taxon>Fungi</taxon>
        <taxon>Dikarya</taxon>
        <taxon>Ascomycota</taxon>
        <taxon>Pezizomycotina</taxon>
        <taxon>Sordariomycetes</taxon>
        <taxon>Sordariomycetidae</taxon>
        <taxon>Sordariales</taxon>
        <taxon>Naviculisporaceae</taxon>
        <taxon>Rhypophila</taxon>
    </lineage>
</organism>
<protein>
    <submittedName>
        <fullName evidence="3">Uncharacterized protein</fullName>
    </submittedName>
</protein>
<dbReference type="Gene3D" id="3.40.50.300">
    <property type="entry name" value="P-loop containing nucleotide triphosphate hydrolases"/>
    <property type="match status" value="1"/>
</dbReference>
<evidence type="ECO:0000256" key="2">
    <source>
        <dbReference type="ARBA" id="ARBA00023134"/>
    </source>
</evidence>
<sequence length="184" mass="20313">MAPPRSMVVLGQPGAGKRTLVGSILYKLGIDLSLLQRLERETGRKYPDIVAYFDKNNLIKSFHSPSGTIIIHDYQSEPDHDLTLWVVNGASDDRGASSSAELKSLIADGLKTPKRQLLIVVNQMDLVDWSEEIFHDVAQNFRGAPFEETRTSIVPISALDGDNMLEAPERILWGNGETLLEAIG</sequence>
<dbReference type="EMBL" id="MU858190">
    <property type="protein sequence ID" value="KAK4209932.1"/>
    <property type="molecule type" value="Genomic_DNA"/>
</dbReference>
<reference evidence="3" key="1">
    <citation type="journal article" date="2023" name="Mol. Phylogenet. Evol.">
        <title>Genome-scale phylogeny and comparative genomics of the fungal order Sordariales.</title>
        <authorList>
            <person name="Hensen N."/>
            <person name="Bonometti L."/>
            <person name="Westerberg I."/>
            <person name="Brannstrom I.O."/>
            <person name="Guillou S."/>
            <person name="Cros-Aarteil S."/>
            <person name="Calhoun S."/>
            <person name="Haridas S."/>
            <person name="Kuo A."/>
            <person name="Mondo S."/>
            <person name="Pangilinan J."/>
            <person name="Riley R."/>
            <person name="LaButti K."/>
            <person name="Andreopoulos B."/>
            <person name="Lipzen A."/>
            <person name="Chen C."/>
            <person name="Yan M."/>
            <person name="Daum C."/>
            <person name="Ng V."/>
            <person name="Clum A."/>
            <person name="Steindorff A."/>
            <person name="Ohm R.A."/>
            <person name="Martin F."/>
            <person name="Silar P."/>
            <person name="Natvig D.O."/>
            <person name="Lalanne C."/>
            <person name="Gautier V."/>
            <person name="Ament-Velasquez S.L."/>
            <person name="Kruys A."/>
            <person name="Hutchinson M.I."/>
            <person name="Powell A.J."/>
            <person name="Barry K."/>
            <person name="Miller A.N."/>
            <person name="Grigoriev I.V."/>
            <person name="Debuchy R."/>
            <person name="Gladieux P."/>
            <person name="Hiltunen Thoren M."/>
            <person name="Johannesson H."/>
        </authorList>
    </citation>
    <scope>NUCLEOTIDE SEQUENCE</scope>
    <source>
        <strain evidence="3">PSN293</strain>
    </source>
</reference>
<evidence type="ECO:0000313" key="3">
    <source>
        <dbReference type="EMBL" id="KAK4209932.1"/>
    </source>
</evidence>
<evidence type="ECO:0000256" key="1">
    <source>
        <dbReference type="ARBA" id="ARBA00022741"/>
    </source>
</evidence>
<gene>
    <name evidence="3" type="ORF">QBC37DRAFT_377595</name>
</gene>